<accession>A0ACC8ELN7</accession>
<gene>
    <name evidence="1" type="ORF">K441DRAFT_649018</name>
</gene>
<reference evidence="1 2" key="1">
    <citation type="journal article" date="2016" name="Nat. Commun.">
        <title>Ectomycorrhizal ecology is imprinted in the genome of the dominant symbiotic fungus Cenococcum geophilum.</title>
        <authorList>
            <consortium name="DOE Joint Genome Institute"/>
            <person name="Peter M."/>
            <person name="Kohler A."/>
            <person name="Ohm R.A."/>
            <person name="Kuo A."/>
            <person name="Krutzmann J."/>
            <person name="Morin E."/>
            <person name="Arend M."/>
            <person name="Barry K.W."/>
            <person name="Binder M."/>
            <person name="Choi C."/>
            <person name="Clum A."/>
            <person name="Copeland A."/>
            <person name="Grisel N."/>
            <person name="Haridas S."/>
            <person name="Kipfer T."/>
            <person name="LaButti K."/>
            <person name="Lindquist E."/>
            <person name="Lipzen A."/>
            <person name="Maire R."/>
            <person name="Meier B."/>
            <person name="Mihaltcheva S."/>
            <person name="Molinier V."/>
            <person name="Murat C."/>
            <person name="Poggeler S."/>
            <person name="Quandt C.A."/>
            <person name="Sperisen C."/>
            <person name="Tritt A."/>
            <person name="Tisserant E."/>
            <person name="Crous P.W."/>
            <person name="Henrissat B."/>
            <person name="Nehls U."/>
            <person name="Egli S."/>
            <person name="Spatafora J.W."/>
            <person name="Grigoriev I.V."/>
            <person name="Martin F.M."/>
        </authorList>
    </citation>
    <scope>NUCLEOTIDE SEQUENCE [LARGE SCALE GENOMIC DNA]</scope>
    <source>
        <strain evidence="1 2">1.58</strain>
    </source>
</reference>
<name>A0ACC8ELN7_9PEZI</name>
<evidence type="ECO:0000313" key="2">
    <source>
        <dbReference type="Proteomes" id="UP000250078"/>
    </source>
</evidence>
<organism evidence="1 2">
    <name type="scientific">Cenococcum geophilum 1.58</name>
    <dbReference type="NCBI Taxonomy" id="794803"/>
    <lineage>
        <taxon>Eukaryota</taxon>
        <taxon>Fungi</taxon>
        <taxon>Dikarya</taxon>
        <taxon>Ascomycota</taxon>
        <taxon>Pezizomycotina</taxon>
        <taxon>Dothideomycetes</taxon>
        <taxon>Pleosporomycetidae</taxon>
        <taxon>Gloniales</taxon>
        <taxon>Gloniaceae</taxon>
        <taxon>Cenococcum</taxon>
    </lineage>
</organism>
<keyword evidence="2" id="KW-1185">Reference proteome</keyword>
<protein>
    <submittedName>
        <fullName evidence="1">Uncharacterized protein</fullName>
    </submittedName>
</protein>
<dbReference type="Proteomes" id="UP000250078">
    <property type="component" value="Unassembled WGS sequence"/>
</dbReference>
<sequence length="1221" mass="135879">MLDEEHEEQLQDSLDPNLYKLGRIGNHNVVLVCLPAGHIGIGPAAAGAIRMMSKFKSIRFGLMVGVGGGVPSAESDIRLGDVVISQPYKQHSGVVQYDSGKTGGGGKTTRTGSLNAPPKVLLNAVSQLRANHYRGRSNFATHLSIFNQLPHFSRNTAGPDVLFEATYDHGQEATCEQCSKERVISRTARRAQEEVTIYYGTIASGNQVIKDGATRDRLSAELGGVLCFEMEAAGLMNDFPCLVVRGICDYADSHKNKAWQPYAAATAAACAKEILSLIPAAEVVKTETARELHKYHIPFSLKGVPAGKFADRPQDTEVLEQALLPQKQERRRRILVVHGLGGVGKTQLAAEFTRRHQHGFSSVFWLDGSSDSSLKQSIAACASRIRAGQVAETSRMYTSGQGGDLDAVVADVLRWLSIPNNGDWLVVVDNVDRDYRQGEEDPDAYDVDDYLPKADHGSVLITTRLPHLGQLGERWEVKKVDDERGRAIFAMWYGREVGQMESDELLGLLDGLPLALAQAAAYMNETGTSFGTYTRLYKEQWKELMEPQDGEHMPLRPLRSYSNGSMATTWMISYTAIRTKNEAAANLLLLWAHLDNKSLWYGLLAASGRSAIAAERTSVWLRGIAYNEIEFIKAIGMLRSYSLVEEMEDQTGYAMHPVVHQWALHIQNDGQRAELSRVAIVAVGLAVPDIDERKYWETQIRLLPHAQRCGKSITEVTNDKFEDHELDGQKEENNALLWAVHNLGTLYRDRGKLDEAEKMYMRALEGREKALGADHTSTLNTVNHLGVLYKNRGKLDKAEKMHMRALEGFEKALGADHTSTLNTVNHLGVLYQNRGKLDEAEKMYMRALEGYGKALGADHTSTLNTVNHLGALYKDRGKLEEAEKMYIRALEGREKALGVDHTSTLNTVNRLGILYRNRGKLDKAEKMYMRALEGFEKALGADHTLTLNTVNNLGILYANQGKLDEAEKMYMRALEGFEKALGVDHTLTLDTVKNLGNLYMYRGKQDEAEKMYMRALEGFEKALREEHTSALMTVNNLGGLYANQGKLDEAEKLYMRALEGYEKALGADHTLTLETVSNLGNLYVDQGKLDEVEKMYMRALEGYEKAIGVENIPTFRPALNTMWALAFLFNRQGKVKDARTLYLKALSGYQKVVGDDHPKCQTLRNNLATLGKEGDRISATTKRELARTHSQSQTIVASSARHNPSTSRKHKILKILGLKRT</sequence>
<proteinExistence type="predicted"/>
<dbReference type="EMBL" id="KV748267">
    <property type="protein sequence ID" value="OCK87148.1"/>
    <property type="molecule type" value="Genomic_DNA"/>
</dbReference>
<evidence type="ECO:0000313" key="1">
    <source>
        <dbReference type="EMBL" id="OCK87148.1"/>
    </source>
</evidence>